<keyword evidence="2" id="KW-1185">Reference proteome</keyword>
<sequence length="154" mass="17598">MAYKYNVMINAVITDEDSISAQKSIEQAFKTIGTPYVLKTINLDQVFGYDEKPLEVNLPAQTPEQIIQRLTIEVQKVMDEEAKKLNYDSIFTAITYENDTNPKFAAEAKAFKEWRSQIWTTCYAVLDEVLGGKRDIPTHEELIALLPELVISYD</sequence>
<dbReference type="EMBL" id="WSRP01000009">
    <property type="protein sequence ID" value="MVX56374.1"/>
    <property type="molecule type" value="Genomic_DNA"/>
</dbReference>
<dbReference type="RefSeq" id="WP_160334808.1">
    <property type="nucleotide sequence ID" value="NZ_WSRP01000009.1"/>
</dbReference>
<accession>A0A6L6YGA1</accession>
<comment type="caution">
    <text evidence="1">The sequence shown here is derived from an EMBL/GenBank/DDBJ whole genome shotgun (WGS) entry which is preliminary data.</text>
</comment>
<organism evidence="1 2">
    <name type="scientific">Parasutterella muris</name>
    <dbReference type="NCBI Taxonomy" id="2565572"/>
    <lineage>
        <taxon>Bacteria</taxon>
        <taxon>Pseudomonadati</taxon>
        <taxon>Pseudomonadota</taxon>
        <taxon>Betaproteobacteria</taxon>
        <taxon>Burkholderiales</taxon>
        <taxon>Sutterellaceae</taxon>
        <taxon>Parasutterella</taxon>
    </lineage>
</organism>
<dbReference type="OrthoDB" id="8781600at2"/>
<dbReference type="AlphaFoldDB" id="A0A6L6YGA1"/>
<name>A0A6L6YGA1_9BURK</name>
<proteinExistence type="predicted"/>
<gene>
    <name evidence="1" type="ORF">E5987_04020</name>
</gene>
<evidence type="ECO:0000313" key="2">
    <source>
        <dbReference type="Proteomes" id="UP000472580"/>
    </source>
</evidence>
<protein>
    <submittedName>
        <fullName evidence="1">Uncharacterized protein</fullName>
    </submittedName>
</protein>
<evidence type="ECO:0000313" key="1">
    <source>
        <dbReference type="EMBL" id="MVX56374.1"/>
    </source>
</evidence>
<dbReference type="Proteomes" id="UP000472580">
    <property type="component" value="Unassembled WGS sequence"/>
</dbReference>
<reference evidence="1 2" key="1">
    <citation type="submission" date="2019-12" db="EMBL/GenBank/DDBJ databases">
        <title>Microbes associate with the intestines of laboratory mice.</title>
        <authorList>
            <person name="Navarre W."/>
            <person name="Wong E."/>
        </authorList>
    </citation>
    <scope>NUCLEOTIDE SEQUENCE [LARGE SCALE GENOMIC DNA]</scope>
    <source>
        <strain evidence="1 2">NM82_D38</strain>
    </source>
</reference>